<evidence type="ECO:0000256" key="2">
    <source>
        <dbReference type="ARBA" id="ARBA00003690"/>
    </source>
</evidence>
<keyword evidence="7 14" id="KW-0479">Metal-binding</keyword>
<dbReference type="Pfam" id="PF00067">
    <property type="entry name" value="p450"/>
    <property type="match status" value="1"/>
</dbReference>
<evidence type="ECO:0000256" key="4">
    <source>
        <dbReference type="ARBA" id="ARBA00004406"/>
    </source>
</evidence>
<dbReference type="GO" id="GO:0005506">
    <property type="term" value="F:iron ion binding"/>
    <property type="evidence" value="ECO:0007669"/>
    <property type="project" value="InterPro"/>
</dbReference>
<keyword evidence="6 14" id="KW-0349">Heme</keyword>
<evidence type="ECO:0000256" key="16">
    <source>
        <dbReference type="SAM" id="SignalP"/>
    </source>
</evidence>
<reference evidence="17" key="1">
    <citation type="submission" date="2020-05" db="UniProtKB">
        <authorList>
            <consortium name="EnsemblMetazoa"/>
        </authorList>
    </citation>
    <scope>IDENTIFICATION</scope>
    <source>
        <strain evidence="17">Jacobina</strain>
    </source>
</reference>
<dbReference type="VEuPathDB" id="VectorBase:LLOJ009506"/>
<dbReference type="FunFam" id="1.10.630.10:FF:000042">
    <property type="entry name" value="Cytochrome P450"/>
    <property type="match status" value="1"/>
</dbReference>
<evidence type="ECO:0000256" key="11">
    <source>
        <dbReference type="ARBA" id="ARBA00023004"/>
    </source>
</evidence>
<dbReference type="PANTHER" id="PTHR24292">
    <property type="entry name" value="CYTOCHROME P450"/>
    <property type="match status" value="1"/>
</dbReference>
<protein>
    <recommendedName>
        <fullName evidence="19">Cytochrome</fullName>
    </recommendedName>
</protein>
<dbReference type="PRINTS" id="PR00385">
    <property type="entry name" value="P450"/>
</dbReference>
<evidence type="ECO:0000313" key="17">
    <source>
        <dbReference type="EnsemblMetazoa" id="LLOJ009506-PA"/>
    </source>
</evidence>
<dbReference type="InterPro" id="IPR002401">
    <property type="entry name" value="Cyt_P450_E_grp-I"/>
</dbReference>
<dbReference type="InterPro" id="IPR017972">
    <property type="entry name" value="Cyt_P450_CS"/>
</dbReference>
<dbReference type="EMBL" id="AJWK01032951">
    <property type="status" value="NOT_ANNOTATED_CDS"/>
    <property type="molecule type" value="Genomic_DNA"/>
</dbReference>
<evidence type="ECO:0000256" key="3">
    <source>
        <dbReference type="ARBA" id="ARBA00004174"/>
    </source>
</evidence>
<dbReference type="PANTHER" id="PTHR24292:SF54">
    <property type="entry name" value="CYP9F3-RELATED"/>
    <property type="match status" value="1"/>
</dbReference>
<dbReference type="GO" id="GO:0020037">
    <property type="term" value="F:heme binding"/>
    <property type="evidence" value="ECO:0007669"/>
    <property type="project" value="InterPro"/>
</dbReference>
<evidence type="ECO:0008006" key="19">
    <source>
        <dbReference type="Google" id="ProtNLM"/>
    </source>
</evidence>
<evidence type="ECO:0000256" key="1">
    <source>
        <dbReference type="ARBA" id="ARBA00001971"/>
    </source>
</evidence>
<comment type="similarity">
    <text evidence="5 15">Belongs to the cytochrome P450 family.</text>
</comment>
<comment type="subcellular location">
    <subcellularLocation>
        <location evidence="4">Endoplasmic reticulum membrane</location>
        <topology evidence="4">Peripheral membrane protein</topology>
    </subcellularLocation>
    <subcellularLocation>
        <location evidence="3">Microsome membrane</location>
        <topology evidence="3">Peripheral membrane protein</topology>
    </subcellularLocation>
</comment>
<dbReference type="InterPro" id="IPR036396">
    <property type="entry name" value="Cyt_P450_sf"/>
</dbReference>
<dbReference type="AlphaFoldDB" id="A0A1B0CWX1"/>
<keyword evidence="9" id="KW-0492">Microsome</keyword>
<dbReference type="SUPFAM" id="SSF48264">
    <property type="entry name" value="Cytochrome P450"/>
    <property type="match status" value="1"/>
</dbReference>
<dbReference type="VEuPathDB" id="VectorBase:LLONM1_011006"/>
<dbReference type="CDD" id="cd11056">
    <property type="entry name" value="CYP6-like"/>
    <property type="match status" value="1"/>
</dbReference>
<keyword evidence="16" id="KW-0732">Signal</keyword>
<keyword evidence="8" id="KW-0256">Endoplasmic reticulum</keyword>
<dbReference type="GO" id="GO:0005789">
    <property type="term" value="C:endoplasmic reticulum membrane"/>
    <property type="evidence" value="ECO:0007669"/>
    <property type="project" value="UniProtKB-SubCell"/>
</dbReference>
<evidence type="ECO:0000256" key="10">
    <source>
        <dbReference type="ARBA" id="ARBA00023002"/>
    </source>
</evidence>
<feature type="binding site" description="axial binding residue" evidence="14">
    <location>
        <position position="476"/>
    </location>
    <ligand>
        <name>heme</name>
        <dbReference type="ChEBI" id="CHEBI:30413"/>
    </ligand>
    <ligandPart>
        <name>Fe</name>
        <dbReference type="ChEBI" id="CHEBI:18248"/>
    </ligandPart>
</feature>
<evidence type="ECO:0000256" key="12">
    <source>
        <dbReference type="ARBA" id="ARBA00023033"/>
    </source>
</evidence>
<evidence type="ECO:0000256" key="14">
    <source>
        <dbReference type="PIRSR" id="PIRSR602401-1"/>
    </source>
</evidence>
<evidence type="ECO:0000256" key="7">
    <source>
        <dbReference type="ARBA" id="ARBA00022723"/>
    </source>
</evidence>
<name>A0A1B0CWX1_LUTLO</name>
<dbReference type="GO" id="GO:0004497">
    <property type="term" value="F:monooxygenase activity"/>
    <property type="evidence" value="ECO:0007669"/>
    <property type="project" value="UniProtKB-KW"/>
</dbReference>
<dbReference type="PRINTS" id="PR00463">
    <property type="entry name" value="EP450I"/>
</dbReference>
<dbReference type="EnsemblMetazoa" id="LLOJ009506-RA">
    <property type="protein sequence ID" value="LLOJ009506-PA"/>
    <property type="gene ID" value="LLOJ009506"/>
</dbReference>
<accession>A0A1B0CWX1</accession>
<evidence type="ECO:0000313" key="18">
    <source>
        <dbReference type="Proteomes" id="UP000092461"/>
    </source>
</evidence>
<evidence type="ECO:0000256" key="8">
    <source>
        <dbReference type="ARBA" id="ARBA00022824"/>
    </source>
</evidence>
<keyword evidence="18" id="KW-1185">Reference proteome</keyword>
<comment type="function">
    <text evidence="2">May be involved in the metabolism of insect hormones and in the breakdown of synthetic insecticides.</text>
</comment>
<keyword evidence="12 15" id="KW-0503">Monooxygenase</keyword>
<keyword evidence="13" id="KW-0472">Membrane</keyword>
<evidence type="ECO:0000256" key="13">
    <source>
        <dbReference type="ARBA" id="ARBA00023136"/>
    </source>
</evidence>
<dbReference type="InterPro" id="IPR050476">
    <property type="entry name" value="Insect_CytP450_Detox"/>
</dbReference>
<feature type="signal peptide" evidence="16">
    <location>
        <begin position="1"/>
        <end position="22"/>
    </location>
</feature>
<feature type="chain" id="PRO_5008406239" description="Cytochrome" evidence="16">
    <location>
        <begin position="23"/>
        <end position="533"/>
    </location>
</feature>
<keyword evidence="11 14" id="KW-0408">Iron</keyword>
<dbReference type="GO" id="GO:0016705">
    <property type="term" value="F:oxidoreductase activity, acting on paired donors, with incorporation or reduction of molecular oxygen"/>
    <property type="evidence" value="ECO:0007669"/>
    <property type="project" value="InterPro"/>
</dbReference>
<dbReference type="PROSITE" id="PS00086">
    <property type="entry name" value="CYTOCHROME_P450"/>
    <property type="match status" value="1"/>
</dbReference>
<organism evidence="17 18">
    <name type="scientific">Lutzomyia longipalpis</name>
    <name type="common">Sand fly</name>
    <dbReference type="NCBI Taxonomy" id="7200"/>
    <lineage>
        <taxon>Eukaryota</taxon>
        <taxon>Metazoa</taxon>
        <taxon>Ecdysozoa</taxon>
        <taxon>Arthropoda</taxon>
        <taxon>Hexapoda</taxon>
        <taxon>Insecta</taxon>
        <taxon>Pterygota</taxon>
        <taxon>Neoptera</taxon>
        <taxon>Endopterygota</taxon>
        <taxon>Diptera</taxon>
        <taxon>Nematocera</taxon>
        <taxon>Psychodoidea</taxon>
        <taxon>Psychodidae</taxon>
        <taxon>Lutzomyia</taxon>
        <taxon>Lutzomyia</taxon>
    </lineage>
</organism>
<evidence type="ECO:0000256" key="5">
    <source>
        <dbReference type="ARBA" id="ARBA00010617"/>
    </source>
</evidence>
<proteinExistence type="inferred from homology"/>
<evidence type="ECO:0000256" key="15">
    <source>
        <dbReference type="RuleBase" id="RU000461"/>
    </source>
</evidence>
<sequence length="533" mass="61776">MLFELLLLVIVVFLAKWIIERGYKNENYFKDKGIKHLKPKFILGNSANLFLRRKTILDFFRDAYFEFPNEKVMGMFEFRTPVYIVRDPELAKQVGVKEFDSFTDHRSVINKDADPVFGKSLISLKGDEWRDMRATLSPAFTGSKMRLMFELVSECAKQMVGFINTETKAKGIQTYEMKDFFSRMSNDVIATCAFGIQVNSLEHQSNEFYVNAKEMMNFTKPLRLIKFILFMVFPKFFEITKIRLIPESLSGYFKNAIFGAMNYREKHNVFRPDMINLLMEAKKGKLSHQAAEHHHDSAGFATVEESDVGKKEVKKTLSDDDILAQCFLFFLAGFETVSVAMSFITYELAINPEIQEKLYREILETNEELGSKSLNYDTIQKMKYMDMVISEHLRKWPPAIATDRHCNKDVIVTDNNGVEYKFNKGDTVMIPMIGFHFDPKYFSNPDKFDPERFNDENKHTITPGTYLPFGIGPRNCIGSRFALMEVKALLYYILLNFTIEPNEKTQIPLKLSKEPALKAEKGIHLQFRPRSKA</sequence>
<dbReference type="InterPro" id="IPR001128">
    <property type="entry name" value="Cyt_P450"/>
</dbReference>
<dbReference type="Proteomes" id="UP000092461">
    <property type="component" value="Unassembled WGS sequence"/>
</dbReference>
<keyword evidence="10 15" id="KW-0560">Oxidoreductase</keyword>
<evidence type="ECO:0000256" key="6">
    <source>
        <dbReference type="ARBA" id="ARBA00022617"/>
    </source>
</evidence>
<dbReference type="Gene3D" id="1.10.630.10">
    <property type="entry name" value="Cytochrome P450"/>
    <property type="match status" value="1"/>
</dbReference>
<evidence type="ECO:0000256" key="9">
    <source>
        <dbReference type="ARBA" id="ARBA00022848"/>
    </source>
</evidence>
<comment type="cofactor">
    <cofactor evidence="1 14">
        <name>heme</name>
        <dbReference type="ChEBI" id="CHEBI:30413"/>
    </cofactor>
</comment>